<evidence type="ECO:0000313" key="7">
    <source>
        <dbReference type="EMBL" id="CDZ24423.1"/>
    </source>
</evidence>
<dbReference type="InterPro" id="IPR002523">
    <property type="entry name" value="MgTranspt_CorA/ZnTranspt_ZntB"/>
</dbReference>
<dbReference type="Pfam" id="PF01544">
    <property type="entry name" value="CorA"/>
    <property type="match status" value="1"/>
</dbReference>
<dbReference type="Gene3D" id="1.20.58.340">
    <property type="entry name" value="Magnesium transport protein CorA, transmembrane region"/>
    <property type="match status" value="1"/>
</dbReference>
<evidence type="ECO:0000256" key="5">
    <source>
        <dbReference type="ARBA" id="ARBA00023136"/>
    </source>
</evidence>
<feature type="transmembrane region" description="Helical" evidence="6">
    <location>
        <begin position="253"/>
        <end position="271"/>
    </location>
</feature>
<keyword evidence="5 6" id="KW-0472">Membrane</keyword>
<evidence type="ECO:0000313" key="8">
    <source>
        <dbReference type="Proteomes" id="UP000032431"/>
    </source>
</evidence>
<keyword evidence="3 6" id="KW-0812">Transmembrane</keyword>
<reference evidence="8" key="1">
    <citation type="submission" date="2014-07" db="EMBL/GenBank/DDBJ databases">
        <authorList>
            <person name="Wibberg D."/>
        </authorList>
    </citation>
    <scope>NUCLEOTIDE SEQUENCE [LARGE SCALE GENOMIC DNA]</scope>
    <source>
        <strain evidence="8">DG5</strain>
    </source>
</reference>
<name>A0A078KPT3_9FIRM</name>
<evidence type="ECO:0000256" key="6">
    <source>
        <dbReference type="SAM" id="Phobius"/>
    </source>
</evidence>
<dbReference type="Gene3D" id="3.30.460.20">
    <property type="entry name" value="CorA soluble domain-like"/>
    <property type="match status" value="1"/>
</dbReference>
<proteinExistence type="inferred from homology"/>
<protein>
    <recommendedName>
        <fullName evidence="9">Mg2 transporter protein CorA family protein</fullName>
    </recommendedName>
</protein>
<evidence type="ECO:0000256" key="3">
    <source>
        <dbReference type="ARBA" id="ARBA00022692"/>
    </source>
</evidence>
<dbReference type="Proteomes" id="UP000032431">
    <property type="component" value="Chromosome I"/>
</dbReference>
<dbReference type="CDD" id="cd12827">
    <property type="entry name" value="EcCorA_ZntB-like_u2"/>
    <property type="match status" value="1"/>
</dbReference>
<dbReference type="PATRIC" id="fig|29343.3.peg.1379"/>
<keyword evidence="4 6" id="KW-1133">Transmembrane helix</keyword>
<dbReference type="InterPro" id="IPR045861">
    <property type="entry name" value="CorA_cytoplasmic_dom"/>
</dbReference>
<evidence type="ECO:0000256" key="1">
    <source>
        <dbReference type="ARBA" id="ARBA00004141"/>
    </source>
</evidence>
<evidence type="ECO:0000256" key="4">
    <source>
        <dbReference type="ARBA" id="ARBA00022989"/>
    </source>
</evidence>
<accession>A0A078KPT3</accession>
<dbReference type="AlphaFoldDB" id="A0A078KPT3"/>
<dbReference type="InterPro" id="IPR047199">
    <property type="entry name" value="CorA-like"/>
</dbReference>
<comment type="subcellular location">
    <subcellularLocation>
        <location evidence="1">Membrane</location>
        <topology evidence="1">Multi-pass membrane protein</topology>
    </subcellularLocation>
</comment>
<dbReference type="EMBL" id="LM995447">
    <property type="protein sequence ID" value="CDZ24423.1"/>
    <property type="molecule type" value="Genomic_DNA"/>
</dbReference>
<comment type="similarity">
    <text evidence="2">Belongs to the CorA metal ion transporter (MIT) (TC 1.A.35) family.</text>
</comment>
<dbReference type="HOGENOM" id="CLU_007127_8_1_9"/>
<dbReference type="PANTHER" id="PTHR47891:SF2">
    <property type="entry name" value="MAGNESIUM AND COBALT TRANSPORTER"/>
    <property type="match status" value="1"/>
</dbReference>
<dbReference type="GO" id="GO:0046873">
    <property type="term" value="F:metal ion transmembrane transporter activity"/>
    <property type="evidence" value="ECO:0007669"/>
    <property type="project" value="InterPro"/>
</dbReference>
<dbReference type="GO" id="GO:0016020">
    <property type="term" value="C:membrane"/>
    <property type="evidence" value="ECO:0007669"/>
    <property type="project" value="UniProtKB-SubCell"/>
</dbReference>
<evidence type="ECO:0000256" key="2">
    <source>
        <dbReference type="ARBA" id="ARBA00009765"/>
    </source>
</evidence>
<dbReference type="SUPFAM" id="SSF144083">
    <property type="entry name" value="Magnesium transport protein CorA, transmembrane region"/>
    <property type="match status" value="1"/>
</dbReference>
<organism evidence="7 8">
    <name type="scientific">[Clostridium] cellulosi</name>
    <dbReference type="NCBI Taxonomy" id="29343"/>
    <lineage>
        <taxon>Bacteria</taxon>
        <taxon>Bacillati</taxon>
        <taxon>Bacillota</taxon>
        <taxon>Clostridia</taxon>
        <taxon>Eubacteriales</taxon>
        <taxon>Oscillospiraceae</taxon>
        <taxon>Oscillospiraceae incertae sedis</taxon>
    </lineage>
</organism>
<dbReference type="InterPro" id="IPR045863">
    <property type="entry name" value="CorA_TM1_TM2"/>
</dbReference>
<dbReference type="PANTHER" id="PTHR47891">
    <property type="entry name" value="TRANSPORTER-RELATED"/>
    <property type="match status" value="1"/>
</dbReference>
<feature type="transmembrane region" description="Helical" evidence="6">
    <location>
        <begin position="283"/>
        <end position="301"/>
    </location>
</feature>
<keyword evidence="8" id="KW-1185">Reference proteome</keyword>
<sequence length="307" mass="34506">MIEYFKTDGDKLSRIEGLAENCWVNVVSPSEQELFRLSADTGVRIDYLRAALDEEEASRIETGENGTMMLIGVPLAQQRDNMVTYTVVPMSIILNGHYIITVCVKPNTIISDFSEGLIKNVQTAQRTRFVLQILMRMAARYLQYLRQINKISSYIENQLYGTPRSKELVQLFGLGKSLVYFSAALKANEITLEKVLRGRVIRLTNDEHELLEDVLIEVKQAVEMSGIYSRILNATIDAFSTVRANNLNHMLKLLISVVIVISIPIIVFLFYGMNVTGLPKASFLFPLLLSAAGMIVAGAVLHHKKMF</sequence>
<dbReference type="SUPFAM" id="SSF143865">
    <property type="entry name" value="CorA soluble domain-like"/>
    <property type="match status" value="1"/>
</dbReference>
<gene>
    <name evidence="7" type="ORF">CCDG5_1309</name>
</gene>
<dbReference type="KEGG" id="ccel:CCDG5_1309"/>
<dbReference type="STRING" id="29343.CCDG5_1309"/>
<evidence type="ECO:0008006" key="9">
    <source>
        <dbReference type="Google" id="ProtNLM"/>
    </source>
</evidence>